<feature type="compositionally biased region" description="Pro residues" evidence="3">
    <location>
        <begin position="35"/>
        <end position="45"/>
    </location>
</feature>
<keyword evidence="2" id="KW-0472">Membrane</keyword>
<dbReference type="InterPro" id="IPR039680">
    <property type="entry name" value="PLEKHB1/2"/>
</dbReference>
<dbReference type="Pfam" id="PF00169">
    <property type="entry name" value="PH"/>
    <property type="match status" value="1"/>
</dbReference>
<dbReference type="PANTHER" id="PTHR14309">
    <property type="entry name" value="EXPRESSED PROTEIN"/>
    <property type="match status" value="1"/>
</dbReference>
<dbReference type="PANTHER" id="PTHR14309:SF7">
    <property type="entry name" value="PLECKSTRIN HOMOLOGY DOMAIN-CONTAINING FAMILY B MEMBER 1"/>
    <property type="match status" value="1"/>
</dbReference>
<dbReference type="InterPro" id="IPR011993">
    <property type="entry name" value="PH-like_dom_sf"/>
</dbReference>
<dbReference type="Gene3D" id="2.30.29.30">
    <property type="entry name" value="Pleckstrin-homology domain (PH domain)/Phosphotyrosine-binding domain (PTB)"/>
    <property type="match status" value="1"/>
</dbReference>
<dbReference type="SUPFAM" id="SSF50729">
    <property type="entry name" value="PH domain-like"/>
    <property type="match status" value="1"/>
</dbReference>
<keyword evidence="6" id="KW-1185">Reference proteome</keyword>
<proteinExistence type="predicted"/>
<feature type="compositionally biased region" description="Gly residues" evidence="3">
    <location>
        <begin position="91"/>
        <end position="101"/>
    </location>
</feature>
<evidence type="ECO:0000256" key="3">
    <source>
        <dbReference type="SAM" id="MobiDB-lite"/>
    </source>
</evidence>
<dbReference type="GO" id="GO:0045595">
    <property type="term" value="P:regulation of cell differentiation"/>
    <property type="evidence" value="ECO:0007669"/>
    <property type="project" value="TreeGrafter"/>
</dbReference>
<dbReference type="FunFam" id="2.30.29.30:FF:000073">
    <property type="entry name" value="Pleckstrin homology domain-containing family B member 2"/>
    <property type="match status" value="1"/>
</dbReference>
<sequence>MCQGRAVLGISGSPILARARSAQRRAGSAACSPCPRAPPPAPGAQPSPAASALPCPTHRSRQAASNASWRARRGGEGRQLRRRLQLHLGPAGKGGGGGSRGRGGRRRSASFPGASESRYFGGGQKGFAKMALLKCGWLWRQSSILRRWKRNWFVLWADGSLVYYQDDTGREMDGRINIRSNCRDVRTGRECRDIQPPEGKTRECLMCVVQRVGPKTMLCAESEDDALAWKMAILEAKATQVHLYDPYDDYYQTVPLDSHQAMYVSSDYYGNPYVAPGMTHVIIREDPHRVSGDQMALGLLAGAATGAALGSFMWMPCWF</sequence>
<feature type="compositionally biased region" description="Low complexity" evidence="3">
    <location>
        <begin position="19"/>
        <end position="34"/>
    </location>
</feature>
<dbReference type="AlphaFoldDB" id="A0A8C5S4K4"/>
<comment type="subcellular location">
    <subcellularLocation>
        <location evidence="1">Membrane</location>
    </subcellularLocation>
</comment>
<protein>
    <submittedName>
        <fullName evidence="5">Pleckstrin homology domain containing B1</fullName>
    </submittedName>
</protein>
<evidence type="ECO:0000313" key="5">
    <source>
        <dbReference type="Ensembl" id="ENSLLTP00000012978.1"/>
    </source>
</evidence>
<evidence type="ECO:0000256" key="2">
    <source>
        <dbReference type="ARBA" id="ARBA00023136"/>
    </source>
</evidence>
<dbReference type="GeneTree" id="ENSGT00390000013989"/>
<organism evidence="5 6">
    <name type="scientific">Laticauda laticaudata</name>
    <name type="common">Blue-ringed sea krait</name>
    <name type="synonym">Blue-lipped sea krait</name>
    <dbReference type="NCBI Taxonomy" id="8630"/>
    <lineage>
        <taxon>Eukaryota</taxon>
        <taxon>Metazoa</taxon>
        <taxon>Chordata</taxon>
        <taxon>Craniata</taxon>
        <taxon>Vertebrata</taxon>
        <taxon>Euteleostomi</taxon>
        <taxon>Lepidosauria</taxon>
        <taxon>Squamata</taxon>
        <taxon>Bifurcata</taxon>
        <taxon>Unidentata</taxon>
        <taxon>Episquamata</taxon>
        <taxon>Toxicofera</taxon>
        <taxon>Serpentes</taxon>
        <taxon>Colubroidea</taxon>
        <taxon>Elapidae</taxon>
        <taxon>Laticaudinae</taxon>
        <taxon>Laticauda</taxon>
    </lineage>
</organism>
<name>A0A8C5S4K4_LATLA</name>
<dbReference type="InterPro" id="IPR001849">
    <property type="entry name" value="PH_domain"/>
</dbReference>
<dbReference type="CDD" id="cd13265">
    <property type="entry name" value="PH_evt"/>
    <property type="match status" value="1"/>
</dbReference>
<gene>
    <name evidence="5" type="primary">PLEKHB1</name>
</gene>
<feature type="domain" description="PH" evidence="4">
    <location>
        <begin position="131"/>
        <end position="238"/>
    </location>
</feature>
<feature type="compositionally biased region" description="Low complexity" evidence="3">
    <location>
        <begin position="46"/>
        <end position="56"/>
    </location>
</feature>
<evidence type="ECO:0000259" key="4">
    <source>
        <dbReference type="PROSITE" id="PS50003"/>
    </source>
</evidence>
<reference evidence="5" key="1">
    <citation type="submission" date="2025-08" db="UniProtKB">
        <authorList>
            <consortium name="Ensembl"/>
        </authorList>
    </citation>
    <scope>IDENTIFICATION</scope>
</reference>
<dbReference type="Ensembl" id="ENSLLTT00000013480.1">
    <property type="protein sequence ID" value="ENSLLTP00000012978.1"/>
    <property type="gene ID" value="ENSLLTG00000009918.1"/>
</dbReference>
<dbReference type="GO" id="GO:0016020">
    <property type="term" value="C:membrane"/>
    <property type="evidence" value="ECO:0007669"/>
    <property type="project" value="UniProtKB-SubCell"/>
</dbReference>
<reference evidence="5" key="2">
    <citation type="submission" date="2025-09" db="UniProtKB">
        <authorList>
            <consortium name="Ensembl"/>
        </authorList>
    </citation>
    <scope>IDENTIFICATION</scope>
</reference>
<dbReference type="PROSITE" id="PS50003">
    <property type="entry name" value="PH_DOMAIN"/>
    <property type="match status" value="1"/>
</dbReference>
<feature type="region of interest" description="Disordered" evidence="3">
    <location>
        <begin position="19"/>
        <end position="116"/>
    </location>
</feature>
<evidence type="ECO:0000313" key="6">
    <source>
        <dbReference type="Proteomes" id="UP000694406"/>
    </source>
</evidence>
<accession>A0A8C5S4K4</accession>
<dbReference type="Proteomes" id="UP000694406">
    <property type="component" value="Unplaced"/>
</dbReference>
<dbReference type="SMART" id="SM00233">
    <property type="entry name" value="PH"/>
    <property type="match status" value="1"/>
</dbReference>
<evidence type="ECO:0000256" key="1">
    <source>
        <dbReference type="ARBA" id="ARBA00004370"/>
    </source>
</evidence>